<dbReference type="Proteomes" id="UP000652761">
    <property type="component" value="Unassembled WGS sequence"/>
</dbReference>
<protein>
    <submittedName>
        <fullName evidence="1">Uncharacterized protein</fullName>
    </submittedName>
</protein>
<evidence type="ECO:0000313" key="2">
    <source>
        <dbReference type="Proteomes" id="UP000652761"/>
    </source>
</evidence>
<sequence length="217" mass="24318">MASGDKTSFRGRKTFVLHSEIAILADDLPYSKNRLFDHNSESALRDGRQGAGFAEFRSGAKIPPESVCTTSTPTVVPCGRTRIFIRPGVVTACEAPIQNRHFDPVGKKSHLKILVKSHIRRFSVRRRNSSPGARSQAADGIAYGHPFAQTGITFHSVIGIAYKTPIRNRHSEALDARLRPLAIRRHFGDSFDYANRWRRPHTDPPTDDLPYSKVFLR</sequence>
<dbReference type="EMBL" id="NMUH01016044">
    <property type="protein sequence ID" value="MQM23378.1"/>
    <property type="molecule type" value="Genomic_DNA"/>
</dbReference>
<name>A0A843XTI8_COLES</name>
<keyword evidence="2" id="KW-1185">Reference proteome</keyword>
<evidence type="ECO:0000313" key="1">
    <source>
        <dbReference type="EMBL" id="MQM23378.1"/>
    </source>
</evidence>
<organism evidence="1 2">
    <name type="scientific">Colocasia esculenta</name>
    <name type="common">Wild taro</name>
    <name type="synonym">Arum esculentum</name>
    <dbReference type="NCBI Taxonomy" id="4460"/>
    <lineage>
        <taxon>Eukaryota</taxon>
        <taxon>Viridiplantae</taxon>
        <taxon>Streptophyta</taxon>
        <taxon>Embryophyta</taxon>
        <taxon>Tracheophyta</taxon>
        <taxon>Spermatophyta</taxon>
        <taxon>Magnoliopsida</taxon>
        <taxon>Liliopsida</taxon>
        <taxon>Araceae</taxon>
        <taxon>Aroideae</taxon>
        <taxon>Colocasieae</taxon>
        <taxon>Colocasia</taxon>
    </lineage>
</organism>
<reference evidence="1" key="1">
    <citation type="submission" date="2017-07" db="EMBL/GenBank/DDBJ databases">
        <title>Taro Niue Genome Assembly and Annotation.</title>
        <authorList>
            <person name="Atibalentja N."/>
            <person name="Keating K."/>
            <person name="Fields C.J."/>
        </authorList>
    </citation>
    <scope>NUCLEOTIDE SEQUENCE</scope>
    <source>
        <strain evidence="1">Niue_2</strain>
        <tissue evidence="1">Leaf</tissue>
    </source>
</reference>
<proteinExistence type="predicted"/>
<gene>
    <name evidence="1" type="ORF">Taro_056442</name>
</gene>
<dbReference type="AlphaFoldDB" id="A0A843XTI8"/>
<accession>A0A843XTI8</accession>
<comment type="caution">
    <text evidence="1">The sequence shown here is derived from an EMBL/GenBank/DDBJ whole genome shotgun (WGS) entry which is preliminary data.</text>
</comment>